<name>A0ABR2SMC2_9ROSI</name>
<keyword evidence="3" id="KW-1185">Reference proteome</keyword>
<dbReference type="Proteomes" id="UP001396334">
    <property type="component" value="Unassembled WGS sequence"/>
</dbReference>
<reference evidence="2 3" key="1">
    <citation type="journal article" date="2024" name="G3 (Bethesda)">
        <title>Genome assembly of Hibiscus sabdariffa L. provides insights into metabolisms of medicinal natural products.</title>
        <authorList>
            <person name="Kim T."/>
        </authorList>
    </citation>
    <scope>NUCLEOTIDE SEQUENCE [LARGE SCALE GENOMIC DNA]</scope>
    <source>
        <strain evidence="2">TK-2024</strain>
        <tissue evidence="2">Old leaves</tissue>
    </source>
</reference>
<protein>
    <submittedName>
        <fullName evidence="2">Uncharacterized protein</fullName>
    </submittedName>
</protein>
<gene>
    <name evidence="2" type="ORF">V6N11_038969</name>
</gene>
<organism evidence="2 3">
    <name type="scientific">Hibiscus sabdariffa</name>
    <name type="common">roselle</name>
    <dbReference type="NCBI Taxonomy" id="183260"/>
    <lineage>
        <taxon>Eukaryota</taxon>
        <taxon>Viridiplantae</taxon>
        <taxon>Streptophyta</taxon>
        <taxon>Embryophyta</taxon>
        <taxon>Tracheophyta</taxon>
        <taxon>Spermatophyta</taxon>
        <taxon>Magnoliopsida</taxon>
        <taxon>eudicotyledons</taxon>
        <taxon>Gunneridae</taxon>
        <taxon>Pentapetalae</taxon>
        <taxon>rosids</taxon>
        <taxon>malvids</taxon>
        <taxon>Malvales</taxon>
        <taxon>Malvaceae</taxon>
        <taxon>Malvoideae</taxon>
        <taxon>Hibiscus</taxon>
    </lineage>
</organism>
<accession>A0ABR2SMC2</accession>
<evidence type="ECO:0000313" key="3">
    <source>
        <dbReference type="Proteomes" id="UP001396334"/>
    </source>
</evidence>
<feature type="compositionally biased region" description="Polar residues" evidence="1">
    <location>
        <begin position="1"/>
        <end position="13"/>
    </location>
</feature>
<dbReference type="EMBL" id="JBBPBN010000013">
    <property type="protein sequence ID" value="KAK9026123.1"/>
    <property type="molecule type" value="Genomic_DNA"/>
</dbReference>
<comment type="caution">
    <text evidence="2">The sequence shown here is derived from an EMBL/GenBank/DDBJ whole genome shotgun (WGS) entry which is preliminary data.</text>
</comment>
<evidence type="ECO:0000256" key="1">
    <source>
        <dbReference type="SAM" id="MobiDB-lite"/>
    </source>
</evidence>
<sequence>MVSSSQPSMSNVPGNVDSLEGGLSEQGTSAAPEVERGGSADAMEALSGSMGVSAADLECGQSEPISVDINPAEDAQQRFYISAFFNFGNPSTHTMCLVEGVSTFQHCIFQAVPALSNDLVMTQDM</sequence>
<evidence type="ECO:0000313" key="2">
    <source>
        <dbReference type="EMBL" id="KAK9026123.1"/>
    </source>
</evidence>
<feature type="region of interest" description="Disordered" evidence="1">
    <location>
        <begin position="1"/>
        <end position="45"/>
    </location>
</feature>
<proteinExistence type="predicted"/>